<dbReference type="Proteomes" id="UP000000702">
    <property type="component" value="Unassembled WGS sequence"/>
</dbReference>
<evidence type="ECO:0000313" key="2">
    <source>
        <dbReference type="Proteomes" id="UP000000702"/>
    </source>
</evidence>
<evidence type="ECO:0000313" key="1">
    <source>
        <dbReference type="EMBL" id="CCD16493.1"/>
    </source>
</evidence>
<dbReference type="EMBL" id="CAEQ01002304">
    <property type="protein sequence ID" value="CCD16493.1"/>
    <property type="molecule type" value="Genomic_DNA"/>
</dbReference>
<organism evidence="1 2">
    <name type="scientific">Trypanosoma congolense (strain IL3000)</name>
    <dbReference type="NCBI Taxonomy" id="1068625"/>
    <lineage>
        <taxon>Eukaryota</taxon>
        <taxon>Discoba</taxon>
        <taxon>Euglenozoa</taxon>
        <taxon>Kinetoplastea</taxon>
        <taxon>Metakinetoplastina</taxon>
        <taxon>Trypanosomatida</taxon>
        <taxon>Trypanosomatidae</taxon>
        <taxon>Trypanosoma</taxon>
        <taxon>Nannomonas</taxon>
    </lineage>
</organism>
<sequence>MSCAYETFLVARPIIAILGPKWVYVIPWFPRSFDQAGTANAAVTLVLTDIVVRVSPRTLRSITDLLLPKISPCAGQGIPQRRTPCDSAAMEHRNAPEGAHRAHDGRLSCVDNHGPYWAAWISSVDGINQTNHSTDQKRPCTTIQGIE</sequence>
<protein>
    <submittedName>
        <fullName evidence="1">Uncharacterized protein</fullName>
    </submittedName>
</protein>
<proteinExistence type="predicted"/>
<reference evidence="1 2" key="2">
    <citation type="journal article" date="2012" name="Proc. Natl. Acad. Sci. U.S.A.">
        <title>Antigenic diversity is generated by distinct evolutionary mechanisms in African trypanosome species.</title>
        <authorList>
            <person name="Jackson A.P."/>
            <person name="Berry A."/>
            <person name="Aslett M."/>
            <person name="Allison H.C."/>
            <person name="Burton P."/>
            <person name="Vavrova-Anderson J."/>
            <person name="Brown R."/>
            <person name="Browne H."/>
            <person name="Corton N."/>
            <person name="Hauser H."/>
            <person name="Gamble J."/>
            <person name="Gilderthorp R."/>
            <person name="Marcello L."/>
            <person name="McQuillan J."/>
            <person name="Otto T.D."/>
            <person name="Quail M.A."/>
            <person name="Sanders M.J."/>
            <person name="van Tonder A."/>
            <person name="Ginger M.L."/>
            <person name="Field M.C."/>
            <person name="Barry J.D."/>
            <person name="Hertz-Fowler C."/>
            <person name="Berriman M."/>
        </authorList>
    </citation>
    <scope>NUCLEOTIDE SEQUENCE [LARGE SCALE GENOMIC DNA]</scope>
    <source>
        <strain evidence="1 2">IL3000</strain>
    </source>
</reference>
<gene>
    <name evidence="1" type="ORF">TCIL3000_0_14120</name>
</gene>
<keyword evidence="2" id="KW-1185">Reference proteome</keyword>
<dbReference type="AlphaFoldDB" id="F9WGQ6"/>
<name>F9WGQ6_TRYCI</name>
<reference evidence="2" key="1">
    <citation type="submission" date="2011-07" db="EMBL/GenBank/DDBJ databases">
        <title>Divergent evolution of antigenic variation in African trypanosomes.</title>
        <authorList>
            <person name="Jackson A.P."/>
            <person name="Berry A."/>
            <person name="Allison H.C."/>
            <person name="Burton P."/>
            <person name="Anderson J."/>
            <person name="Aslett M."/>
            <person name="Brown R."/>
            <person name="Corton N."/>
            <person name="Harris D."/>
            <person name="Hauser H."/>
            <person name="Gamble J."/>
            <person name="Gilderthorp R."/>
            <person name="McQuillan J."/>
            <person name="Quail M.A."/>
            <person name="Sanders M."/>
            <person name="Van Tonder A."/>
            <person name="Ginger M.L."/>
            <person name="Donelson J.E."/>
            <person name="Field M.C."/>
            <person name="Barry J.D."/>
            <person name="Berriman M."/>
            <person name="Hertz-Fowler C."/>
        </authorList>
    </citation>
    <scope>NUCLEOTIDE SEQUENCE [LARGE SCALE GENOMIC DNA]</scope>
    <source>
        <strain evidence="2">IL3000</strain>
    </source>
</reference>
<comment type="caution">
    <text evidence="1">The sequence shown here is derived from an EMBL/GenBank/DDBJ whole genome shotgun (WGS) entry which is preliminary data.</text>
</comment>
<feature type="non-terminal residue" evidence="1">
    <location>
        <position position="147"/>
    </location>
</feature>
<accession>F9WGQ6</accession>